<dbReference type="InterPro" id="IPR036291">
    <property type="entry name" value="NAD(P)-bd_dom_sf"/>
</dbReference>
<dbReference type="KEGG" id="cgo:Corgl_1519"/>
<keyword evidence="6" id="KW-1185">Reference proteome</keyword>
<dbReference type="PANTHER" id="PTHR11811">
    <property type="entry name" value="6-PHOSPHOGLUCONATE DEHYDROGENASE"/>
    <property type="match status" value="1"/>
</dbReference>
<evidence type="ECO:0000313" key="5">
    <source>
        <dbReference type="EMBL" id="AEB07618.1"/>
    </source>
</evidence>
<name>F2NAU0_CORGP</name>
<dbReference type="InterPro" id="IPR008927">
    <property type="entry name" value="6-PGluconate_DH-like_C_sf"/>
</dbReference>
<dbReference type="eggNOG" id="COG1023">
    <property type="taxonomic scope" value="Bacteria"/>
</dbReference>
<protein>
    <submittedName>
        <fullName evidence="5">6-phosphogluconate dehydrogenase (Decarboxylating)</fullName>
        <ecNumber evidence="5">1.1.1.44</ecNumber>
    </submittedName>
</protein>
<gene>
    <name evidence="5" type="ordered locus">Corgl_1519</name>
</gene>
<dbReference type="OrthoDB" id="9804542at2"/>
<organism evidence="5 6">
    <name type="scientific">Coriobacterium glomerans (strain ATCC 49209 / DSM 20642 / JCM 10262 / PW2)</name>
    <dbReference type="NCBI Taxonomy" id="700015"/>
    <lineage>
        <taxon>Bacteria</taxon>
        <taxon>Bacillati</taxon>
        <taxon>Actinomycetota</taxon>
        <taxon>Coriobacteriia</taxon>
        <taxon>Coriobacteriales</taxon>
        <taxon>Coriobacteriaceae</taxon>
        <taxon>Coriobacterium</taxon>
    </lineage>
</organism>
<evidence type="ECO:0000313" key="6">
    <source>
        <dbReference type="Proteomes" id="UP000006851"/>
    </source>
</evidence>
<evidence type="ECO:0000256" key="1">
    <source>
        <dbReference type="ARBA" id="ARBA00008419"/>
    </source>
</evidence>
<comment type="similarity">
    <text evidence="1">Belongs to the 6-phosphogluconate dehydrogenase family.</text>
</comment>
<dbReference type="NCBIfam" id="TIGR00872">
    <property type="entry name" value="gnd_rel"/>
    <property type="match status" value="1"/>
</dbReference>
<dbReference type="InterPro" id="IPR006183">
    <property type="entry name" value="Pgluconate_DH"/>
</dbReference>
<dbReference type="Pfam" id="PF03446">
    <property type="entry name" value="NAD_binding_2"/>
    <property type="match status" value="1"/>
</dbReference>
<dbReference type="InterPro" id="IPR006115">
    <property type="entry name" value="6PGDH_NADP-bd"/>
</dbReference>
<keyword evidence="3" id="KW-0311">Gluconate utilization</keyword>
<dbReference type="GO" id="GO:0050661">
    <property type="term" value="F:NADP binding"/>
    <property type="evidence" value="ECO:0007669"/>
    <property type="project" value="InterPro"/>
</dbReference>
<dbReference type="AlphaFoldDB" id="F2NAU0"/>
<dbReference type="GO" id="GO:0006098">
    <property type="term" value="P:pentose-phosphate shunt"/>
    <property type="evidence" value="ECO:0007669"/>
    <property type="project" value="InterPro"/>
</dbReference>
<dbReference type="GO" id="GO:0019521">
    <property type="term" value="P:D-gluconate metabolic process"/>
    <property type="evidence" value="ECO:0007669"/>
    <property type="project" value="UniProtKB-KW"/>
</dbReference>
<dbReference type="Proteomes" id="UP000006851">
    <property type="component" value="Chromosome"/>
</dbReference>
<dbReference type="GO" id="GO:0004616">
    <property type="term" value="F:phosphogluconate dehydrogenase (decarboxylating) activity"/>
    <property type="evidence" value="ECO:0007669"/>
    <property type="project" value="UniProtKB-EC"/>
</dbReference>
<dbReference type="NCBIfam" id="NF007161">
    <property type="entry name" value="PRK09599.1"/>
    <property type="match status" value="1"/>
</dbReference>
<dbReference type="Gene3D" id="3.40.50.720">
    <property type="entry name" value="NAD(P)-binding Rossmann-like Domain"/>
    <property type="match status" value="1"/>
</dbReference>
<dbReference type="EC" id="1.1.1.44" evidence="5"/>
<dbReference type="STRING" id="700015.Corgl_1519"/>
<dbReference type="InterPro" id="IPR004849">
    <property type="entry name" value="6DGDH_YqeC"/>
</dbReference>
<reference evidence="6" key="1">
    <citation type="journal article" date="2013" name="Stand. Genomic Sci.">
        <title>Complete genome sequence of Coriobacterium glomerans type strain (PW2(T)) from the midgut of Pyrrhocoris apterus L. (red soldier bug).</title>
        <authorList>
            <person name="Stackebrandt E."/>
            <person name="Zeytun A."/>
            <person name="Lapidus A."/>
            <person name="Nolan M."/>
            <person name="Lucas S."/>
            <person name="Hammon N."/>
            <person name="Deshpande S."/>
            <person name="Cheng J.F."/>
            <person name="Tapia R."/>
            <person name="Goodwin L.A."/>
            <person name="Pitluck S."/>
            <person name="Liolios K."/>
            <person name="Pagani I."/>
            <person name="Ivanova N."/>
            <person name="Mavromatis K."/>
            <person name="Mikhailova N."/>
            <person name="Huntemann M."/>
            <person name="Pati A."/>
            <person name="Chen A."/>
            <person name="Palaniappan K."/>
            <person name="Chang Y.J."/>
            <person name="Land M."/>
            <person name="Hauser L."/>
            <person name="Rohde M."/>
            <person name="Pukall R."/>
            <person name="Goker M."/>
            <person name="Detter J.C."/>
            <person name="Woyke T."/>
            <person name="Bristow J."/>
            <person name="Eisen J.A."/>
            <person name="Markowitz V."/>
            <person name="Hugenholtz P."/>
            <person name="Kyrpides N.C."/>
            <person name="Klenk H.P."/>
        </authorList>
    </citation>
    <scope>NUCLEOTIDE SEQUENCE</scope>
    <source>
        <strain evidence="6">ATCC 49209 / DSM 20642 / JCM 10262 / PW2</strain>
    </source>
</reference>
<dbReference type="PRINTS" id="PR00076">
    <property type="entry name" value="6PGDHDRGNASE"/>
</dbReference>
<keyword evidence="2 5" id="KW-0560">Oxidoreductase</keyword>
<accession>F2NAU0</accession>
<dbReference type="SUPFAM" id="SSF51735">
    <property type="entry name" value="NAD(P)-binding Rossmann-fold domains"/>
    <property type="match status" value="1"/>
</dbReference>
<dbReference type="SUPFAM" id="SSF48179">
    <property type="entry name" value="6-phosphogluconate dehydrogenase C-terminal domain-like"/>
    <property type="match status" value="1"/>
</dbReference>
<dbReference type="Gene3D" id="1.10.1040.10">
    <property type="entry name" value="N-(1-d-carboxylethyl)-l-norvaline Dehydrogenase, domain 2"/>
    <property type="match status" value="1"/>
</dbReference>
<evidence type="ECO:0000256" key="3">
    <source>
        <dbReference type="ARBA" id="ARBA00023064"/>
    </source>
</evidence>
<dbReference type="HOGENOM" id="CLU_024540_0_0_11"/>
<evidence type="ECO:0000256" key="2">
    <source>
        <dbReference type="ARBA" id="ARBA00023002"/>
    </source>
</evidence>
<sequence>MQIGLVGLGKMGYNLALNLCDHNHEVIGFDLAEQARARLADKGVDTVRSLTELAAALDAPRVMWLMVPPGDATDATITKCLEVLEPEDILIDAGNTNYRDTIDHAAACAAHNVRFLDIGTSGGTSGARQGACLMIGGDRDAYELIEDALLDVTCEDGCAYVGPAGSGHFMKMVHNGVEYGMMQTIGEGLAIMRTAPFDYDLAAVCKNWNHGSVVRSWLMELIEQQLIAEPDLAGIKGIIGTSDEAKWTMQAALEQNVPAPVIAQSLFERNSSQMGEENFSHKVVAALRKGFGGHAVVTK</sequence>
<dbReference type="SMART" id="SM01350">
    <property type="entry name" value="6PGD"/>
    <property type="match status" value="1"/>
</dbReference>
<dbReference type="EMBL" id="CP002628">
    <property type="protein sequence ID" value="AEB07618.1"/>
    <property type="molecule type" value="Genomic_DNA"/>
</dbReference>
<feature type="domain" description="6-phosphogluconate dehydrogenase C-terminal" evidence="4">
    <location>
        <begin position="167"/>
        <end position="299"/>
    </location>
</feature>
<proteinExistence type="inferred from homology"/>
<dbReference type="Pfam" id="PF00393">
    <property type="entry name" value="6PGD"/>
    <property type="match status" value="1"/>
</dbReference>
<dbReference type="InterPro" id="IPR013328">
    <property type="entry name" value="6PGD_dom2"/>
</dbReference>
<evidence type="ECO:0000259" key="4">
    <source>
        <dbReference type="SMART" id="SM01350"/>
    </source>
</evidence>
<dbReference type="InterPro" id="IPR006114">
    <property type="entry name" value="6PGDH_C"/>
</dbReference>